<dbReference type="AlphaFoldDB" id="A0A2V4UUH3"/>
<dbReference type="OrthoDB" id="9796530at2"/>
<dbReference type="Pfam" id="PF14240">
    <property type="entry name" value="YHYH"/>
    <property type="match status" value="2"/>
</dbReference>
<feature type="chain" id="PRO_5015858603" evidence="1">
    <location>
        <begin position="21"/>
        <end position="407"/>
    </location>
</feature>
<name>A0A2V4UUH3_9GAMM</name>
<keyword evidence="1" id="KW-0732">Signal</keyword>
<evidence type="ECO:0000256" key="1">
    <source>
        <dbReference type="SAM" id="SignalP"/>
    </source>
</evidence>
<feature type="domain" description="YHYH" evidence="2">
    <location>
        <begin position="286"/>
        <end position="323"/>
    </location>
</feature>
<evidence type="ECO:0000313" key="4">
    <source>
        <dbReference type="Proteomes" id="UP000247746"/>
    </source>
</evidence>
<sequence length="407" mass="42614">MKTKVIYNSILIGMALTLSACSQLAEKYLIEAANETNQTLDTSAADSIVNGGVDMTRISQDALVKALETVDCTLENGAAAKCAKIVVKHQPDNLKIGPFCPETLDDKGGVWNWDGEKLGLYRIDKQFLTMLESQGYQFYDADGKVNIVDVRTTQPTVDNACLSASADESVEMTILLPLSPVKADQAASLDTVAKVGLALDGVPIFADAPSVLQTGHLPALDTCGGHIDPGGYYHWHATSTDINSVFDHDHVDASCALEQKADALFAYAFDGYPIYGSVDSNGKIPTDLDACNGHTGATLENPEGIYHYHASTEFPNLPSCLSGVVAQDNFTTTAKQGIGAENGTGAGGPGQAAPPGFDTAATTLGVSEADLLSAIMKNGGRQLDTAAAAKDLGVTEAALKAALPNKD</sequence>
<dbReference type="PROSITE" id="PS51257">
    <property type="entry name" value="PROKAR_LIPOPROTEIN"/>
    <property type="match status" value="1"/>
</dbReference>
<dbReference type="EMBL" id="QJSU01000015">
    <property type="protein sequence ID" value="PYE36470.1"/>
    <property type="molecule type" value="Genomic_DNA"/>
</dbReference>
<dbReference type="PANTHER" id="PTHR30289">
    <property type="entry name" value="UNCHARACTERIZED PROTEIN YBCL-RELATED"/>
    <property type="match status" value="1"/>
</dbReference>
<dbReference type="PANTHER" id="PTHR30289:SF8">
    <property type="entry name" value="YHYH DOMAIN-CONTAINING PROTEIN"/>
    <property type="match status" value="1"/>
</dbReference>
<proteinExistence type="predicted"/>
<evidence type="ECO:0000259" key="2">
    <source>
        <dbReference type="Pfam" id="PF14240"/>
    </source>
</evidence>
<dbReference type="Proteomes" id="UP000247746">
    <property type="component" value="Unassembled WGS sequence"/>
</dbReference>
<feature type="domain" description="YHYH" evidence="2">
    <location>
        <begin position="175"/>
        <end position="278"/>
    </location>
</feature>
<dbReference type="InterPro" id="IPR025924">
    <property type="entry name" value="YHYH_dom"/>
</dbReference>
<evidence type="ECO:0000313" key="3">
    <source>
        <dbReference type="EMBL" id="PYE36470.1"/>
    </source>
</evidence>
<accession>A0A2V4UUH3</accession>
<organism evidence="3 4">
    <name type="scientific">Psychrobacter fozii</name>
    <dbReference type="NCBI Taxonomy" id="198480"/>
    <lineage>
        <taxon>Bacteria</taxon>
        <taxon>Pseudomonadati</taxon>
        <taxon>Pseudomonadota</taxon>
        <taxon>Gammaproteobacteria</taxon>
        <taxon>Moraxellales</taxon>
        <taxon>Moraxellaceae</taxon>
        <taxon>Psychrobacter</taxon>
    </lineage>
</organism>
<dbReference type="RefSeq" id="WP_110924372.1">
    <property type="nucleotide sequence ID" value="NZ_QJSU01000015.1"/>
</dbReference>
<protein>
    <submittedName>
        <fullName evidence="3">YHYH protein</fullName>
    </submittedName>
</protein>
<comment type="caution">
    <text evidence="3">The sequence shown here is derived from an EMBL/GenBank/DDBJ whole genome shotgun (WGS) entry which is preliminary data.</text>
</comment>
<keyword evidence="4" id="KW-1185">Reference proteome</keyword>
<reference evidence="3 4" key="1">
    <citation type="submission" date="2018-06" db="EMBL/GenBank/DDBJ databases">
        <title>Genomic Encyclopedia of Type Strains, Phase III (KMG-III): the genomes of soil and plant-associated and newly described type strains.</title>
        <authorList>
            <person name="Whitman W."/>
        </authorList>
    </citation>
    <scope>NUCLEOTIDE SEQUENCE [LARGE SCALE GENOMIC DNA]</scope>
    <source>
        <strain evidence="3 4">CECT 5889</strain>
    </source>
</reference>
<feature type="signal peptide" evidence="1">
    <location>
        <begin position="1"/>
        <end position="20"/>
    </location>
</feature>
<gene>
    <name evidence="3" type="ORF">DFP82_1156</name>
</gene>